<dbReference type="EMBL" id="JXLB01000014">
    <property type="protein sequence ID" value="OJG80500.1"/>
    <property type="molecule type" value="Genomic_DNA"/>
</dbReference>
<dbReference type="PANTHER" id="PTHR42718:SF9">
    <property type="entry name" value="MAJOR FACILITATOR SUPERFAMILY MULTIDRUG TRANSPORTER MFSC"/>
    <property type="match status" value="1"/>
</dbReference>
<name>A0A1L8WHJ1_9ENTE</name>
<dbReference type="InterPro" id="IPR020846">
    <property type="entry name" value="MFS_dom"/>
</dbReference>
<organism evidence="8 9">
    <name type="scientific">Enterococcus ratti</name>
    <dbReference type="NCBI Taxonomy" id="150033"/>
    <lineage>
        <taxon>Bacteria</taxon>
        <taxon>Bacillati</taxon>
        <taxon>Bacillota</taxon>
        <taxon>Bacilli</taxon>
        <taxon>Lactobacillales</taxon>
        <taxon>Enterococcaceae</taxon>
        <taxon>Enterococcus</taxon>
    </lineage>
</organism>
<feature type="transmembrane region" description="Helical" evidence="6">
    <location>
        <begin position="327"/>
        <end position="344"/>
    </location>
</feature>
<keyword evidence="5 6" id="KW-0472">Membrane</keyword>
<evidence type="ECO:0000313" key="8">
    <source>
        <dbReference type="EMBL" id="OJG80500.1"/>
    </source>
</evidence>
<evidence type="ECO:0000256" key="5">
    <source>
        <dbReference type="ARBA" id="ARBA00023136"/>
    </source>
</evidence>
<dbReference type="PRINTS" id="PR01036">
    <property type="entry name" value="TCRTETB"/>
</dbReference>
<dbReference type="PANTHER" id="PTHR42718">
    <property type="entry name" value="MAJOR FACILITATOR SUPERFAMILY MULTIDRUG TRANSPORTER MFSC"/>
    <property type="match status" value="1"/>
</dbReference>
<feature type="transmembrane region" description="Helical" evidence="6">
    <location>
        <begin position="199"/>
        <end position="216"/>
    </location>
</feature>
<feature type="transmembrane region" description="Helical" evidence="6">
    <location>
        <begin position="167"/>
        <end position="187"/>
    </location>
</feature>
<evidence type="ECO:0000256" key="3">
    <source>
        <dbReference type="ARBA" id="ARBA00022692"/>
    </source>
</evidence>
<feature type="transmembrane region" description="Helical" evidence="6">
    <location>
        <begin position="293"/>
        <end position="315"/>
    </location>
</feature>
<dbReference type="AlphaFoldDB" id="A0A1L8WHJ1"/>
<evidence type="ECO:0000259" key="7">
    <source>
        <dbReference type="PROSITE" id="PS50850"/>
    </source>
</evidence>
<comment type="subcellular location">
    <subcellularLocation>
        <location evidence="1">Cell membrane</location>
        <topology evidence="1">Multi-pass membrane protein</topology>
    </subcellularLocation>
</comment>
<feature type="transmembrane region" description="Helical" evidence="6">
    <location>
        <begin position="7"/>
        <end position="26"/>
    </location>
</feature>
<dbReference type="InterPro" id="IPR011701">
    <property type="entry name" value="MFS"/>
</dbReference>
<feature type="transmembrane region" description="Helical" evidence="6">
    <location>
        <begin position="260"/>
        <end position="281"/>
    </location>
</feature>
<feature type="domain" description="Major facilitator superfamily (MFS) profile" evidence="7">
    <location>
        <begin position="8"/>
        <end position="458"/>
    </location>
</feature>
<feature type="transmembrane region" description="Helical" evidence="6">
    <location>
        <begin position="46"/>
        <end position="65"/>
    </location>
</feature>
<evidence type="ECO:0000256" key="2">
    <source>
        <dbReference type="ARBA" id="ARBA00022448"/>
    </source>
</evidence>
<dbReference type="Gene3D" id="1.20.1720.10">
    <property type="entry name" value="Multidrug resistance protein D"/>
    <property type="match status" value="1"/>
</dbReference>
<feature type="transmembrane region" description="Helical" evidence="6">
    <location>
        <begin position="77"/>
        <end position="96"/>
    </location>
</feature>
<accession>A0A1L8WHJ1</accession>
<keyword evidence="3 6" id="KW-0812">Transmembrane</keyword>
<evidence type="ECO:0000313" key="9">
    <source>
        <dbReference type="Proteomes" id="UP000182152"/>
    </source>
</evidence>
<dbReference type="OrthoDB" id="9816041at2"/>
<keyword evidence="4 6" id="KW-1133">Transmembrane helix</keyword>
<comment type="caution">
    <text evidence="8">The sequence shown here is derived from an EMBL/GenBank/DDBJ whole genome shotgun (WGS) entry which is preliminary data.</text>
</comment>
<dbReference type="RefSeq" id="WP_071855735.1">
    <property type="nucleotide sequence ID" value="NZ_JXLB01000014.1"/>
</dbReference>
<keyword evidence="9" id="KW-1185">Reference proteome</keyword>
<protein>
    <submittedName>
        <fullName evidence="8">Drug:H+ antiporter-2 (14 Spanner) (DHA2) family drug resistance MFS transporter</fullName>
    </submittedName>
</protein>
<proteinExistence type="predicted"/>
<evidence type="ECO:0000256" key="1">
    <source>
        <dbReference type="ARBA" id="ARBA00004651"/>
    </source>
</evidence>
<evidence type="ECO:0000256" key="6">
    <source>
        <dbReference type="SAM" id="Phobius"/>
    </source>
</evidence>
<feature type="transmembrane region" description="Helical" evidence="6">
    <location>
        <begin position="432"/>
        <end position="452"/>
    </location>
</feature>
<feature type="transmembrane region" description="Helical" evidence="6">
    <location>
        <begin position="389"/>
        <end position="412"/>
    </location>
</feature>
<keyword evidence="2" id="KW-0813">Transport</keyword>
<gene>
    <name evidence="8" type="ORF">RV14_GL000562</name>
</gene>
<dbReference type="STRING" id="150033.RV14_GL000562"/>
<evidence type="ECO:0000256" key="4">
    <source>
        <dbReference type="ARBA" id="ARBA00022989"/>
    </source>
</evidence>
<feature type="transmembrane region" description="Helical" evidence="6">
    <location>
        <begin position="108"/>
        <end position="128"/>
    </location>
</feature>
<dbReference type="Pfam" id="PF07690">
    <property type="entry name" value="MFS_1"/>
    <property type="match status" value="1"/>
</dbReference>
<dbReference type="SUPFAM" id="SSF103473">
    <property type="entry name" value="MFS general substrate transporter"/>
    <property type="match status" value="1"/>
</dbReference>
<dbReference type="GO" id="GO:0022857">
    <property type="term" value="F:transmembrane transporter activity"/>
    <property type="evidence" value="ECO:0007669"/>
    <property type="project" value="InterPro"/>
</dbReference>
<dbReference type="PROSITE" id="PS50850">
    <property type="entry name" value="MFS"/>
    <property type="match status" value="1"/>
</dbReference>
<feature type="transmembrane region" description="Helical" evidence="6">
    <location>
        <begin position="350"/>
        <end position="368"/>
    </location>
</feature>
<dbReference type="Proteomes" id="UP000182152">
    <property type="component" value="Unassembled WGS sequence"/>
</dbReference>
<dbReference type="Gene3D" id="1.20.1250.20">
    <property type="entry name" value="MFS general substrate transporter like domains"/>
    <property type="match status" value="1"/>
</dbReference>
<dbReference type="GO" id="GO:0005886">
    <property type="term" value="C:plasma membrane"/>
    <property type="evidence" value="ECO:0007669"/>
    <property type="project" value="UniProtKB-SubCell"/>
</dbReference>
<dbReference type="InterPro" id="IPR036259">
    <property type="entry name" value="MFS_trans_sf"/>
</dbReference>
<feature type="transmembrane region" description="Helical" evidence="6">
    <location>
        <begin position="222"/>
        <end position="239"/>
    </location>
</feature>
<sequence>MNKQKQLYIVPAVIATGIMSFSGVLIETAMNVTFPTLIKQFQLTTAQVQWVTTIYLLMISIIVPLSTYLTRQFTLRTLFLFSNLLFLIGIIIDFFSPTFFTLLLGRCLQGIATGIALPLMFHIILTFAPIKRRGTMMGVGTLTTAIAPAIGPTYGGILTSHFTWNHIFLFLIPVLLLSLGIGLFAIAHVPVQKSGHLDILSVLSLCLLFSGSLIFLSILGKAASWIALLIAVVGAILFYHRNHSTKQPLIQLSIFTNKTFSLFLFSFLVYQFLLLGVSFILPNFIQIVQGNNSFIAGLSMLPGAAIGAILSPFSGKLLDHYGPKKPIFAGLLLSLIGWSALVFFLGHASLPLLVACHVIYMIGIGLSYSNMMTTGMNALADKYQGDGNAVFNTLQQFSGAVATSLVAIIINLVQEHMNANYQTATILGSKSALGVLLFFLLISFLLFIRSSLLTKKSTLF</sequence>
<reference evidence="8 9" key="1">
    <citation type="submission" date="2014-12" db="EMBL/GenBank/DDBJ databases">
        <title>Draft genome sequences of 29 type strains of Enterococci.</title>
        <authorList>
            <person name="Zhong Z."/>
            <person name="Sun Z."/>
            <person name="Liu W."/>
            <person name="Zhang W."/>
            <person name="Zhang H."/>
        </authorList>
    </citation>
    <scope>NUCLEOTIDE SEQUENCE [LARGE SCALE GENOMIC DNA]</scope>
    <source>
        <strain evidence="8 9">DSM 15687</strain>
    </source>
</reference>